<sequence length="158" mass="17027">MGDDHAAALECALLAAEERCRALEASREHLWRTLRATVEMHHGDVAEGLVDHVARAPSSEAVRAEEASLKELMDALQARRRRAVSANIPSPTRPAECADSSATRGAVALGERACPRQHIHAQLETCEGSFEHVVTIIGDCIAQLDRPSPFASMVRTGA</sequence>
<dbReference type="AlphaFoldDB" id="A0A8J5X9K6"/>
<comment type="caution">
    <text evidence="1">The sequence shown here is derived from an EMBL/GenBank/DDBJ whole genome shotgun (WGS) entry which is preliminary data.</text>
</comment>
<evidence type="ECO:0000313" key="2">
    <source>
        <dbReference type="Proteomes" id="UP000751190"/>
    </source>
</evidence>
<accession>A0A8J5X9K6</accession>
<name>A0A8J5X9K6_DIALT</name>
<dbReference type="EMBL" id="JAGTXO010000013">
    <property type="protein sequence ID" value="KAG8464306.1"/>
    <property type="molecule type" value="Genomic_DNA"/>
</dbReference>
<dbReference type="Proteomes" id="UP000751190">
    <property type="component" value="Unassembled WGS sequence"/>
</dbReference>
<evidence type="ECO:0000313" key="1">
    <source>
        <dbReference type="EMBL" id="KAG8464306.1"/>
    </source>
</evidence>
<organism evidence="1 2">
    <name type="scientific">Diacronema lutheri</name>
    <name type="common">Unicellular marine alga</name>
    <name type="synonym">Monochrysis lutheri</name>
    <dbReference type="NCBI Taxonomy" id="2081491"/>
    <lineage>
        <taxon>Eukaryota</taxon>
        <taxon>Haptista</taxon>
        <taxon>Haptophyta</taxon>
        <taxon>Pavlovophyceae</taxon>
        <taxon>Pavlovales</taxon>
        <taxon>Pavlovaceae</taxon>
        <taxon>Diacronema</taxon>
    </lineage>
</organism>
<keyword evidence="2" id="KW-1185">Reference proteome</keyword>
<reference evidence="1" key="1">
    <citation type="submission" date="2021-05" db="EMBL/GenBank/DDBJ databases">
        <title>The genome of the haptophyte Pavlova lutheri (Diacronema luteri, Pavlovales) - a model for lipid biosynthesis in eukaryotic algae.</title>
        <authorList>
            <person name="Hulatt C.J."/>
            <person name="Posewitz M.C."/>
        </authorList>
    </citation>
    <scope>NUCLEOTIDE SEQUENCE</scope>
    <source>
        <strain evidence="1">NIVA-4/92</strain>
    </source>
</reference>
<proteinExistence type="predicted"/>
<gene>
    <name evidence="1" type="ORF">KFE25_003369</name>
</gene>
<protein>
    <submittedName>
        <fullName evidence="1">Uncharacterized protein</fullName>
    </submittedName>
</protein>